<dbReference type="Gene3D" id="1.10.10.60">
    <property type="entry name" value="Homeodomain-like"/>
    <property type="match status" value="2"/>
</dbReference>
<name>A0A0S2FHA7_LYSAN</name>
<proteinExistence type="predicted"/>
<dbReference type="GO" id="GO:0003700">
    <property type="term" value="F:DNA-binding transcription factor activity"/>
    <property type="evidence" value="ECO:0007669"/>
    <property type="project" value="InterPro"/>
</dbReference>
<dbReference type="RefSeq" id="WP_057919505.1">
    <property type="nucleotide sequence ID" value="NZ_CP011129.1"/>
</dbReference>
<dbReference type="InterPro" id="IPR009057">
    <property type="entry name" value="Homeodomain-like_sf"/>
</dbReference>
<dbReference type="SUPFAM" id="SSF51215">
    <property type="entry name" value="Regulatory protein AraC"/>
    <property type="match status" value="1"/>
</dbReference>
<keyword evidence="2" id="KW-0238">DNA-binding</keyword>
<dbReference type="Pfam" id="PF12833">
    <property type="entry name" value="HTH_18"/>
    <property type="match status" value="1"/>
</dbReference>
<evidence type="ECO:0000256" key="1">
    <source>
        <dbReference type="ARBA" id="ARBA00023015"/>
    </source>
</evidence>
<evidence type="ECO:0000256" key="3">
    <source>
        <dbReference type="ARBA" id="ARBA00023163"/>
    </source>
</evidence>
<dbReference type="SMART" id="SM00342">
    <property type="entry name" value="HTH_ARAC"/>
    <property type="match status" value="1"/>
</dbReference>
<dbReference type="GO" id="GO:0043565">
    <property type="term" value="F:sequence-specific DNA binding"/>
    <property type="evidence" value="ECO:0007669"/>
    <property type="project" value="InterPro"/>
</dbReference>
<dbReference type="Proteomes" id="UP000060787">
    <property type="component" value="Chromosome"/>
</dbReference>
<dbReference type="AlphaFoldDB" id="A0A0S2FHA7"/>
<dbReference type="eggNOG" id="COG2207">
    <property type="taxonomic scope" value="Bacteria"/>
</dbReference>
<dbReference type="InterPro" id="IPR018060">
    <property type="entry name" value="HTH_AraC"/>
</dbReference>
<protein>
    <submittedName>
        <fullName evidence="5">Bacterial regulatory helix-turn-helix, AraC family protein</fullName>
    </submittedName>
</protein>
<keyword evidence="6" id="KW-1185">Reference proteome</keyword>
<dbReference type="InterPro" id="IPR050204">
    <property type="entry name" value="AraC_XylS_family_regulators"/>
</dbReference>
<evidence type="ECO:0000256" key="2">
    <source>
        <dbReference type="ARBA" id="ARBA00023125"/>
    </source>
</evidence>
<accession>A0A0S2FHA7</accession>
<dbReference type="STRING" id="84531.LA76x_4824"/>
<organism evidence="5 6">
    <name type="scientific">Lysobacter antibioticus</name>
    <dbReference type="NCBI Taxonomy" id="84531"/>
    <lineage>
        <taxon>Bacteria</taxon>
        <taxon>Pseudomonadati</taxon>
        <taxon>Pseudomonadota</taxon>
        <taxon>Gammaproteobacteria</taxon>
        <taxon>Lysobacterales</taxon>
        <taxon>Lysobacteraceae</taxon>
        <taxon>Lysobacter</taxon>
    </lineage>
</organism>
<reference evidence="5 6" key="1">
    <citation type="journal article" date="2015" name="BMC Genomics">
        <title>Comparative genomics and metabolic profiling of the genus Lysobacter.</title>
        <authorList>
            <person name="de Bruijn I."/>
            <person name="Cheng X."/>
            <person name="de Jager V."/>
            <person name="Exposito R.G."/>
            <person name="Watrous J."/>
            <person name="Patel N."/>
            <person name="Postma J."/>
            <person name="Dorrestein P.C."/>
            <person name="Kobayashi D."/>
            <person name="Raaijmakers J.M."/>
        </authorList>
    </citation>
    <scope>NUCLEOTIDE SEQUENCE [LARGE SCALE GENOMIC DNA]</scope>
    <source>
        <strain evidence="5 6">76</strain>
    </source>
</reference>
<keyword evidence="1" id="KW-0805">Transcription regulation</keyword>
<gene>
    <name evidence="5" type="ORF">LA76x_4824</name>
</gene>
<dbReference type="PANTHER" id="PTHR46796:SF14">
    <property type="entry name" value="TRANSCRIPTIONAL REGULATORY PROTEIN"/>
    <property type="match status" value="1"/>
</dbReference>
<keyword evidence="3" id="KW-0804">Transcription</keyword>
<evidence type="ECO:0000313" key="6">
    <source>
        <dbReference type="Proteomes" id="UP000060787"/>
    </source>
</evidence>
<evidence type="ECO:0000313" key="5">
    <source>
        <dbReference type="EMBL" id="ALN82927.1"/>
    </source>
</evidence>
<dbReference type="PANTHER" id="PTHR46796">
    <property type="entry name" value="HTH-TYPE TRANSCRIPTIONAL ACTIVATOR RHAS-RELATED"/>
    <property type="match status" value="1"/>
</dbReference>
<sequence length="283" mass="30925">MQIIPLSEGASLCAVDYRCGAGPQDAPFVERHRSHCISYVRRGSFGYRVRGEAYELIAGSVLIGHAGDEFLCTHEHHGCGDECLSFHLSPELVDELGAHSALWRAGGVPPLPELMVWGELAQAAAEGRSDLGVDEVGLLLARRCVDTVDGSTRKRLRPRAADRRRAVEAAMWLDANAHRAVGLDDGARIAGLSAFHFLRLFADALGVTPHQYLLRARLRRAASMLADPQRAITEVAYDSGFADLSNFSRSFHRAAGVSPRRFRQAARGDRKIFQERIGQGVAS</sequence>
<dbReference type="PROSITE" id="PS01124">
    <property type="entry name" value="HTH_ARAC_FAMILY_2"/>
    <property type="match status" value="1"/>
</dbReference>
<dbReference type="KEGG" id="lab:LA76x_4824"/>
<feature type="domain" description="HTH araC/xylS-type" evidence="4">
    <location>
        <begin position="167"/>
        <end position="265"/>
    </location>
</feature>
<dbReference type="InterPro" id="IPR020449">
    <property type="entry name" value="Tscrpt_reg_AraC-type_HTH"/>
</dbReference>
<evidence type="ECO:0000259" key="4">
    <source>
        <dbReference type="PROSITE" id="PS01124"/>
    </source>
</evidence>
<dbReference type="PRINTS" id="PR00032">
    <property type="entry name" value="HTHARAC"/>
</dbReference>
<dbReference type="EMBL" id="CP011129">
    <property type="protein sequence ID" value="ALN82927.1"/>
    <property type="molecule type" value="Genomic_DNA"/>
</dbReference>
<dbReference type="PATRIC" id="fig|84531.8.peg.4814"/>
<dbReference type="SUPFAM" id="SSF46689">
    <property type="entry name" value="Homeodomain-like"/>
    <property type="match status" value="2"/>
</dbReference>
<dbReference type="InterPro" id="IPR037923">
    <property type="entry name" value="HTH-like"/>
</dbReference>